<dbReference type="EMBL" id="JBHUME010000008">
    <property type="protein sequence ID" value="MFD2613225.1"/>
    <property type="molecule type" value="Genomic_DNA"/>
</dbReference>
<dbReference type="RefSeq" id="WP_377603228.1">
    <property type="nucleotide sequence ID" value="NZ_JBHUME010000008.1"/>
</dbReference>
<proteinExistence type="predicted"/>
<name>A0ABW5PE19_9BACL</name>
<dbReference type="PROSITE" id="PS51257">
    <property type="entry name" value="PROKAR_LIPOPROTEIN"/>
    <property type="match status" value="1"/>
</dbReference>
<organism evidence="1 2">
    <name type="scientific">Paenibacillus gansuensis</name>
    <dbReference type="NCBI Taxonomy" id="306542"/>
    <lineage>
        <taxon>Bacteria</taxon>
        <taxon>Bacillati</taxon>
        <taxon>Bacillota</taxon>
        <taxon>Bacilli</taxon>
        <taxon>Bacillales</taxon>
        <taxon>Paenibacillaceae</taxon>
        <taxon>Paenibacillus</taxon>
    </lineage>
</organism>
<dbReference type="Proteomes" id="UP001597541">
    <property type="component" value="Unassembled WGS sequence"/>
</dbReference>
<comment type="caution">
    <text evidence="1">The sequence shown here is derived from an EMBL/GenBank/DDBJ whole genome shotgun (WGS) entry which is preliminary data.</text>
</comment>
<accession>A0ABW5PE19</accession>
<gene>
    <name evidence="1" type="ORF">ACFSUF_12410</name>
</gene>
<dbReference type="InterPro" id="IPR025673">
    <property type="entry name" value="PCYCGC"/>
</dbReference>
<protein>
    <submittedName>
        <fullName evidence="1">PCYCGC motif-containing (Lipo)protein</fullName>
    </submittedName>
</protein>
<reference evidence="2" key="1">
    <citation type="journal article" date="2019" name="Int. J. Syst. Evol. Microbiol.">
        <title>The Global Catalogue of Microorganisms (GCM) 10K type strain sequencing project: providing services to taxonomists for standard genome sequencing and annotation.</title>
        <authorList>
            <consortium name="The Broad Institute Genomics Platform"/>
            <consortium name="The Broad Institute Genome Sequencing Center for Infectious Disease"/>
            <person name="Wu L."/>
            <person name="Ma J."/>
        </authorList>
    </citation>
    <scope>NUCLEOTIDE SEQUENCE [LARGE SCALE GENOMIC DNA]</scope>
    <source>
        <strain evidence="2">KCTC 3950</strain>
    </source>
</reference>
<evidence type="ECO:0000313" key="1">
    <source>
        <dbReference type="EMBL" id="MFD2613225.1"/>
    </source>
</evidence>
<keyword evidence="2" id="KW-1185">Reference proteome</keyword>
<sequence length="155" mass="17556">MIRRRNLFWIALLTFCLFSVIITACGKEDSSASGQHTSHNSHETLVETASAKELPDFLSKYTPRTRELYAKADEHEELLKMLNCYCGCMDYAEDAHTSLYRCYIQGKQDGKITWTDHATQCGICTNEVKDAVDMKNKGMSNEDIVKAIDKAYKGI</sequence>
<dbReference type="Pfam" id="PF13798">
    <property type="entry name" value="PCYCGC"/>
    <property type="match status" value="1"/>
</dbReference>
<evidence type="ECO:0000313" key="2">
    <source>
        <dbReference type="Proteomes" id="UP001597541"/>
    </source>
</evidence>